<dbReference type="PROSITE" id="PS50096">
    <property type="entry name" value="IQ"/>
    <property type="match status" value="30"/>
</dbReference>
<organism evidence="14 15">
    <name type="scientific">Paralvinella palmiformis</name>
    <dbReference type="NCBI Taxonomy" id="53620"/>
    <lineage>
        <taxon>Eukaryota</taxon>
        <taxon>Metazoa</taxon>
        <taxon>Spiralia</taxon>
        <taxon>Lophotrochozoa</taxon>
        <taxon>Annelida</taxon>
        <taxon>Polychaeta</taxon>
        <taxon>Sedentaria</taxon>
        <taxon>Canalipalpata</taxon>
        <taxon>Terebellida</taxon>
        <taxon>Terebelliformia</taxon>
        <taxon>Alvinellidae</taxon>
        <taxon>Paralvinella</taxon>
    </lineage>
</organism>
<evidence type="ECO:0000313" key="15">
    <source>
        <dbReference type="Proteomes" id="UP001208570"/>
    </source>
</evidence>
<keyword evidence="15" id="KW-1185">Reference proteome</keyword>
<dbReference type="InterPro" id="IPR013783">
    <property type="entry name" value="Ig-like_fold"/>
</dbReference>
<gene>
    <name evidence="14" type="ORF">LSH36_22g03042</name>
</gene>
<evidence type="ECO:0000256" key="6">
    <source>
        <dbReference type="ARBA" id="ARBA00022737"/>
    </source>
</evidence>
<comment type="caution">
    <text evidence="14">The sequence shown here is derived from an EMBL/GenBank/DDBJ whole genome shotgun (WGS) entry which is preliminary data.</text>
</comment>
<evidence type="ECO:0000256" key="1">
    <source>
        <dbReference type="ARBA" id="ARBA00004123"/>
    </source>
</evidence>
<dbReference type="GO" id="GO:0000278">
    <property type="term" value="P:mitotic cell cycle"/>
    <property type="evidence" value="ECO:0007669"/>
    <property type="project" value="TreeGrafter"/>
</dbReference>
<keyword evidence="10" id="KW-0539">Nucleus</keyword>
<dbReference type="Pfam" id="PF00307">
    <property type="entry name" value="CH"/>
    <property type="match status" value="1"/>
</dbReference>
<dbReference type="PROSITE" id="PS50021">
    <property type="entry name" value="CH"/>
    <property type="match status" value="2"/>
</dbReference>
<keyword evidence="3" id="KW-0963">Cytoplasm</keyword>
<evidence type="ECO:0000256" key="7">
    <source>
        <dbReference type="ARBA" id="ARBA00022776"/>
    </source>
</evidence>
<evidence type="ECO:0000256" key="11">
    <source>
        <dbReference type="ARBA" id="ARBA00023306"/>
    </source>
</evidence>
<dbReference type="GO" id="GO:0005634">
    <property type="term" value="C:nucleus"/>
    <property type="evidence" value="ECO:0007669"/>
    <property type="project" value="UniProtKB-SubCell"/>
</dbReference>
<dbReference type="SUPFAM" id="SSF52540">
    <property type="entry name" value="P-loop containing nucleoside triphosphate hydrolases"/>
    <property type="match status" value="10"/>
</dbReference>
<dbReference type="InterPro" id="IPR000048">
    <property type="entry name" value="IQ_motif_EF-hand-BS"/>
</dbReference>
<keyword evidence="7" id="KW-0498">Mitosis</keyword>
<evidence type="ECO:0000256" key="10">
    <source>
        <dbReference type="ARBA" id="ARBA00023242"/>
    </source>
</evidence>
<evidence type="ECO:0000256" key="8">
    <source>
        <dbReference type="ARBA" id="ARBA00022860"/>
    </source>
</evidence>
<dbReference type="Proteomes" id="UP001208570">
    <property type="component" value="Unassembled WGS sequence"/>
</dbReference>
<protein>
    <recommendedName>
        <fullName evidence="13">Calponin-homology (CH) domain-containing protein</fullName>
    </recommendedName>
</protein>
<keyword evidence="8" id="KW-0112">Calmodulin-binding</keyword>
<evidence type="ECO:0000256" key="3">
    <source>
        <dbReference type="ARBA" id="ARBA00022490"/>
    </source>
</evidence>
<sequence length="3555" mass="417270">MATSSSISIPLTLPLRQPANNTNLNDVSYLTADGDYSSADSSLVQKKKRKSWFTSKPLQFEIAIEKLPEYENQENGVEHLELTYFSQQPKIDFGRLRLGMSATRILIVHNPDDYEQQVVIEKFPTKKNFSVDLVEFTVEPEDSVHLTLTWQPMEVMRCRELVTFKVDDTYRLQTVLLGCAEKRPKPQKLNSFAMRGRKSLRSKPSHVGSRERQGVLQERSKSIDNQQNSVMIRRQSVKHCRKATKLSECDFARGGSDRKDDPVQLAPEMKHSRLSDHCTSIMTRDTDRERVVFDENELCLPDTPVRRTTFVKDDSDLPATPVRRETFLKHDSIFRNPTESRPLTVTDLEMAMRRLPSSPCDSAINISVTPGSLRRSLTYTKLNETDDYLTEDDQIRRSSDEQVKEPEDVASISPASSQYFTPLTTPLDTPHGSDSEEDDGLYEDSVMYLPGEEPLTPDPGHVTVIEADMHGSWHEETPTNVNSSRPSWRLVNSCDGVSKQRNLDTQNTSTEKIITASEWRTSHTSVTVSESVTEQMYKYDIKQTYGLSSLRNRTLDDEVLSHQIREARGSAWLEDHCGSVINPSGPITSLDHRITDVQVKDSQDKWLADDSQNAANVAFQPRLSSTPFSVPCRIKHNQNNVQSSSETLVKTPNPIICERINRDTVIKSKSAIGTKSSPKAATDLKPSDPTIPGKINSQDNKSSERRQYRCQLFAMKPNAPVLSSERLISEEPVLSMGHHQQMTFAEDHSEIKHQGPHCSQHGKQHDTVRSIIGDQVGQSPNKLHAPHYGVPMILRESPSTKKRPLSSDRQTALDHLSAPTESSKKRAKCVQGVSNKPTQAPPNKNKTTVNINNNKPTRTQQLRRQASLNTMKMSECKKPDRLRKPVKTAPVKGLAQSRLVLITRKQTALPKHPLPFAAKNVYYDERWIEKQEKGFLLWLNFVLTPPEELDSTANIRHKVDAEKLCMNANSWKGVKLAPTKEVLSFRLYSAKCRMNRLRCLACNLFQIDKLTTVIRKVEREIELGRIMIRKDKKIHSDLGIRQKLLDMLLCYNPLWLRVGLETVYGEVIPMHSNRDIITLSQYVVTRLLGNPDIDETFVHPTVPHLYREGYDEAMAQFTLKKFLLLVFFLDLAKRNRLIEHDPCLFCKNADFKASRDLLLAFSRDYLAGEGDLTKHLSYFGYKVSHSQTFLEEFDFSVSNIATDLRCGLRLVRVMELLTQNWTLTHQLRVPAISRLQKIHNVKIALKILTDRSINISSPKGNQIEARDIADGHREKTLHLLWLIIFSFQVEVLINEEQLKNEIDLLLKNLKYKRKLAKLLQEVEQFSTPDRRVSMDPDMYLRSRHLSLLLKWCRAVCAHYGIKIENFTVSFCDGRVLCFLLHHYHPSLIPLDQVKMETTLTYHDTGDEVTDWTTTYGQCIKDPGVFEHLLANEKQNFKLLHEALKELGGVPMMIKSADMSNTIPDEKVVITFVAYLCTRLLDLHEEVRAARIIQTAWRQYWIKKQERYEAWKTDRIQRRQYLLEKRAAIIIQRSVRIYLLRRRIRDRMARRIQSVYRYYKQKMLCQQLKEKVTLIAAQYRMIRQRRRYLEMKRAVCLIQNRWRVQVLCREQRQRFLTLRNITIIIQRRFRQKMTVKQQKLVAAAVIIQSHFRCLCIRRVYLATRHTVIAMQRRYRAKLAARNQLLLYHIIRGAAITIQAWVRRFLIQRRLLVRHAAALIIQTALRRHLARKRLVTIRKATVVIQRWWRSVGTVRDTRAHFLDTVHKIVKLQAVIRRHQTRKHFLRRKRAAQTIQAAYRRYRVRTDLVRCHLAALIIQHWYRNMKQGQQVHRTFITMRSAAIIIQRAFREQQARIFLQNTNAAVTIQKTWKAYHQRTKYQNVRRSVVKIQRNVRKHQQERKYKMVKHAVTTLQRRWRASLIGRSMRRHYLARICATIKLQSAIRGMACQKQYVKMLNDVKLSRMQAAASVVQKYYLAYVMMKREEKKYNSLRQAAICVQTVWRGHQERKQYLKLRWAVVVIQSNIRKHHQCKHYATIQKAVITIQTRWRAVTATHHQQHHYKAMIQASVRLQATVRGWFQQKQYRRKQQAIMYIQTVFRHHLEKRHKRLNDAAAVIQRYYRSYCVMKKARSEYSDLRTACITLQSHIRMRLAQRSYVKHRAARIIQSVYRMYSMRTQYLTIKCAVVRIQSAFRCYVAQRNYALMKQSITTLQVHWRATLLKKHARDDFLRKQKAVIRLQAGFRGHNQSVSYVRMKSGFIKLQALVKARIEQARYKRLLRAVNVLQVRYRAYLMAKETQRSYHIKRGAIITIQAAVRGSLTRKYIKKVAAAAIIQKTWRMYVTRSRFLHQKSAAIVIQSHTRRVLSRREFLRKKQCITTLQVHWRAMLLKKHARDDFLRKQNAVIRLQAGFRGHNQSVSYVRMKSGFIKLQALVKARIEQARYKRLLRAVNVLQVRYRAYLMAKETQRSYHIKRGAIITIQAAVRGSLTRKYIKKVAAAAIIQKTWRMYVTRSRFLHQKSAAIVIQSHTRRVLSRREFLRKKQCITTLQIHWRAMLLKKHARDDFLRKQKAVIRLQAGFRGHNQSVSYVRMKSGFIKLQALVKARIEQARYKRLLRAVNVLQVRYRAYLMAKETQRSYHIKRGAIITIQAAVRGSLTRKYIKKVAAAAIIQKTWRMYVTRSRFLHQKSAAIILQSHTRRVLSRREFIRKKEAVFVLQRWFRRQLFHHIDAAIVIQKYWRMIGCRQDFTKKRTAAVCIQRHVRKLLIRRELERQRRAVLVIQERFRAVLLMRQQRLNYHIMLGAAITIQAVFKGYRQRQMYRKMKKGFTLLQALVRCHQQRASYTNLRTAVTLCQQQVRARQQGKQVRAEYLRSRTGAIRIQTAFRMYRNRSRFQHLKRVTISLQAMIRCSLTRSRFQKIKCATICIQRQWRAVLLMRRVYTQYHDMVDATICIQSAYRGYRMRKQFLVIKQGIVRFQAVVRGSKQRKVYIHTMRVVLMLQREYRAYARRKSYLLEYERTHSAAVIIQNYIRAYLAWKISRQTRSAVIIQKYWCQYAAQKAYQNLLSSTLVLQKYVRRMMTVRSYQRTRSAVIVLQKCFKMALESRRLRSAYLAQRRAAICIQASYRMHLQQKAYHHAVKTIVLLQVACRGWLARRQYTQMLRHHHAALLIQNTYKAYVTRKREKELQAKRVMYLESYVHVARYHLAAIRIQTTWRCHHLLVVGKQQINALITLQRWFKGRIQRLHYLRVINNMTHIQYLARCWLTRRSKAVIILQRAVRVKPIAALLSYPFNHPIRMSRQGFPRKIAKTSHWRGYMLRNHITDKAINRARNRVKQATDNAVEKNKLCNRIRSALDYLLQCRQLSLVLTAVMDLDVATRLSSLCCEWLISENAQHILYTLIRSCNRSLPHMEIITHCVNIFLNLVKYEKTRSAVYDVDESVQTLVELMAIYREKGPIFTKTCTLLGLLCNDPTHRKEILSMKTIVSKLQSIHALTIRKHKLKEHRNILECKIAARKQCGSRTTNYCLHPAWCARRDSLCEISDPLQAINYVMNNLTQDD</sequence>
<dbReference type="SMART" id="SM00033">
    <property type="entry name" value="CH"/>
    <property type="match status" value="2"/>
</dbReference>
<dbReference type="PANTHER" id="PTHR22706">
    <property type="entry name" value="ASSEMBLY FACTOR FOR SPINDLE MICROTUBULES"/>
    <property type="match status" value="1"/>
</dbReference>
<feature type="region of interest" description="Disordered" evidence="12">
    <location>
        <begin position="193"/>
        <end position="226"/>
    </location>
</feature>
<dbReference type="Pfam" id="PF00612">
    <property type="entry name" value="IQ"/>
    <property type="match status" value="25"/>
</dbReference>
<keyword evidence="11" id="KW-0131">Cell cycle</keyword>
<feature type="compositionally biased region" description="Basic residues" evidence="12">
    <location>
        <begin position="195"/>
        <end position="204"/>
    </location>
</feature>
<dbReference type="CDD" id="cd23767">
    <property type="entry name" value="IQCD"/>
    <property type="match status" value="1"/>
</dbReference>
<feature type="domain" description="Calponin-homology (CH)" evidence="13">
    <location>
        <begin position="1152"/>
        <end position="1288"/>
    </location>
</feature>
<feature type="compositionally biased region" description="Basic and acidic residues" evidence="12">
    <location>
        <begin position="393"/>
        <end position="407"/>
    </location>
</feature>
<dbReference type="SMART" id="SM00015">
    <property type="entry name" value="IQ"/>
    <property type="match status" value="62"/>
</dbReference>
<evidence type="ECO:0000256" key="2">
    <source>
        <dbReference type="ARBA" id="ARBA00004496"/>
    </source>
</evidence>
<dbReference type="GO" id="GO:0051301">
    <property type="term" value="P:cell division"/>
    <property type="evidence" value="ECO:0007669"/>
    <property type="project" value="UniProtKB-KW"/>
</dbReference>
<dbReference type="GO" id="GO:0005516">
    <property type="term" value="F:calmodulin binding"/>
    <property type="evidence" value="ECO:0007669"/>
    <property type="project" value="UniProtKB-KW"/>
</dbReference>
<evidence type="ECO:0000256" key="5">
    <source>
        <dbReference type="ARBA" id="ARBA00022618"/>
    </source>
</evidence>
<dbReference type="SUPFAM" id="SSF48371">
    <property type="entry name" value="ARM repeat"/>
    <property type="match status" value="1"/>
</dbReference>
<dbReference type="InterPro" id="IPR027417">
    <property type="entry name" value="P-loop_NTPase"/>
</dbReference>
<dbReference type="GO" id="GO:0007051">
    <property type="term" value="P:spindle organization"/>
    <property type="evidence" value="ECO:0007669"/>
    <property type="project" value="TreeGrafter"/>
</dbReference>
<dbReference type="InterPro" id="IPR001715">
    <property type="entry name" value="CH_dom"/>
</dbReference>
<keyword evidence="4" id="KW-0597">Phosphoprotein</keyword>
<dbReference type="Gene3D" id="1.10.418.10">
    <property type="entry name" value="Calponin-like domain"/>
    <property type="match status" value="2"/>
</dbReference>
<name>A0AAD9NF30_9ANNE</name>
<feature type="compositionally biased region" description="Basic and acidic residues" evidence="12">
    <location>
        <begin position="208"/>
        <end position="222"/>
    </location>
</feature>
<proteinExistence type="predicted"/>
<reference evidence="14" key="1">
    <citation type="journal article" date="2023" name="Mol. Biol. Evol.">
        <title>Third-Generation Sequencing Reveals the Adaptive Role of the Epigenome in Three Deep-Sea Polychaetes.</title>
        <authorList>
            <person name="Perez M."/>
            <person name="Aroh O."/>
            <person name="Sun Y."/>
            <person name="Lan Y."/>
            <person name="Juniper S.K."/>
            <person name="Young C.R."/>
            <person name="Angers B."/>
            <person name="Qian P.Y."/>
        </authorList>
    </citation>
    <scope>NUCLEOTIDE SEQUENCE</scope>
    <source>
        <strain evidence="14">P08H-3</strain>
    </source>
</reference>
<dbReference type="SUPFAM" id="SSF47576">
    <property type="entry name" value="Calponin-homology domain, CH-domain"/>
    <property type="match status" value="1"/>
</dbReference>
<dbReference type="FunFam" id="1.10.418.10:FF:000051">
    <property type="entry name" value="Abnormal spindle-like microcephaly-associated protein homolog"/>
    <property type="match status" value="1"/>
</dbReference>
<feature type="region of interest" description="Disordered" evidence="12">
    <location>
        <begin position="671"/>
        <end position="705"/>
    </location>
</feature>
<dbReference type="EMBL" id="JAODUP010000022">
    <property type="protein sequence ID" value="KAK2167917.1"/>
    <property type="molecule type" value="Genomic_DNA"/>
</dbReference>
<dbReference type="PANTHER" id="PTHR22706:SF1">
    <property type="entry name" value="ASSEMBLY FACTOR FOR SPINDLE MICROTUBULES"/>
    <property type="match status" value="1"/>
</dbReference>
<feature type="compositionally biased region" description="Polar residues" evidence="12">
    <location>
        <begin position="413"/>
        <end position="427"/>
    </location>
</feature>
<dbReference type="GO" id="GO:0000922">
    <property type="term" value="C:spindle pole"/>
    <property type="evidence" value="ECO:0007669"/>
    <property type="project" value="TreeGrafter"/>
</dbReference>
<feature type="region of interest" description="Disordered" evidence="12">
    <location>
        <begin position="797"/>
        <end position="854"/>
    </location>
</feature>
<feature type="region of interest" description="Disordered" evidence="12">
    <location>
        <begin position="390"/>
        <end position="439"/>
    </location>
</feature>
<dbReference type="Pfam" id="PF15780">
    <property type="entry name" value="ASH"/>
    <property type="match status" value="1"/>
</dbReference>
<evidence type="ECO:0000256" key="9">
    <source>
        <dbReference type="ARBA" id="ARBA00023054"/>
    </source>
</evidence>
<keyword evidence="9" id="KW-0175">Coiled coil</keyword>
<comment type="subcellular location">
    <subcellularLocation>
        <location evidence="2">Cytoplasm</location>
    </subcellularLocation>
    <subcellularLocation>
        <location evidence="1">Nucleus</location>
    </subcellularLocation>
</comment>
<dbReference type="CDD" id="cd21223">
    <property type="entry name" value="CH_ASPM_rpt1"/>
    <property type="match status" value="1"/>
</dbReference>
<dbReference type="InterPro" id="IPR036872">
    <property type="entry name" value="CH_dom_sf"/>
</dbReference>
<dbReference type="InterPro" id="IPR016024">
    <property type="entry name" value="ARM-type_fold"/>
</dbReference>
<evidence type="ECO:0000259" key="13">
    <source>
        <dbReference type="PROSITE" id="PS50021"/>
    </source>
</evidence>
<evidence type="ECO:0000256" key="12">
    <source>
        <dbReference type="SAM" id="MobiDB-lite"/>
    </source>
</evidence>
<dbReference type="InterPro" id="IPR051185">
    <property type="entry name" value="ASPM"/>
</dbReference>
<keyword evidence="6" id="KW-0677">Repeat</keyword>
<keyword evidence="5" id="KW-0132">Cell division</keyword>
<dbReference type="InterPro" id="IPR031549">
    <property type="entry name" value="ASH"/>
</dbReference>
<accession>A0AAD9NF30</accession>
<dbReference type="CDD" id="cd21224">
    <property type="entry name" value="CH_ASPM_rpt2"/>
    <property type="match status" value="1"/>
</dbReference>
<dbReference type="GO" id="GO:0051295">
    <property type="term" value="P:establishment of meiotic spindle localization"/>
    <property type="evidence" value="ECO:0007669"/>
    <property type="project" value="TreeGrafter"/>
</dbReference>
<dbReference type="Gene3D" id="4.10.270.10">
    <property type="entry name" value="Myosin, subunit A"/>
    <property type="match status" value="1"/>
</dbReference>
<evidence type="ECO:0000256" key="4">
    <source>
        <dbReference type="ARBA" id="ARBA00022553"/>
    </source>
</evidence>
<dbReference type="GO" id="GO:0005737">
    <property type="term" value="C:cytoplasm"/>
    <property type="evidence" value="ECO:0007669"/>
    <property type="project" value="UniProtKB-SubCell"/>
</dbReference>
<dbReference type="Gene3D" id="2.60.40.10">
    <property type="entry name" value="Immunoglobulins"/>
    <property type="match status" value="1"/>
</dbReference>
<feature type="compositionally biased region" description="Low complexity" evidence="12">
    <location>
        <begin position="841"/>
        <end position="854"/>
    </location>
</feature>
<feature type="domain" description="Calponin-homology (CH)" evidence="13">
    <location>
        <begin position="1342"/>
        <end position="1480"/>
    </location>
</feature>
<evidence type="ECO:0000313" key="14">
    <source>
        <dbReference type="EMBL" id="KAK2167917.1"/>
    </source>
</evidence>
<dbReference type="Gene3D" id="1.20.5.190">
    <property type="match status" value="20"/>
</dbReference>